<protein>
    <submittedName>
        <fullName evidence="2">WH1 domain-containing protein</fullName>
    </submittedName>
</protein>
<evidence type="ECO:0000313" key="2">
    <source>
        <dbReference type="WBParaSite" id="PEQ_0000869501-mRNA-1"/>
    </source>
</evidence>
<keyword evidence="1" id="KW-1185">Reference proteome</keyword>
<name>A0A914RQB7_PAREQ</name>
<dbReference type="Gene3D" id="2.30.29.30">
    <property type="entry name" value="Pleckstrin-homology domain (PH domain)/Phosphotyrosine-binding domain (PTB)"/>
    <property type="match status" value="1"/>
</dbReference>
<dbReference type="WBParaSite" id="PEQ_0000869501-mRNA-1">
    <property type="protein sequence ID" value="PEQ_0000869501-mRNA-1"/>
    <property type="gene ID" value="PEQ_0000869501"/>
</dbReference>
<reference evidence="2" key="1">
    <citation type="submission" date="2022-11" db="UniProtKB">
        <authorList>
            <consortium name="WormBaseParasite"/>
        </authorList>
    </citation>
    <scope>IDENTIFICATION</scope>
</reference>
<dbReference type="InterPro" id="IPR011993">
    <property type="entry name" value="PH-like_dom_sf"/>
</dbReference>
<dbReference type="AlphaFoldDB" id="A0A914RQB7"/>
<proteinExistence type="predicted"/>
<dbReference type="SUPFAM" id="SSF50729">
    <property type="entry name" value="PH domain-like"/>
    <property type="match status" value="1"/>
</dbReference>
<accession>A0A914RQB7</accession>
<dbReference type="Proteomes" id="UP000887564">
    <property type="component" value="Unplaced"/>
</dbReference>
<evidence type="ECO:0000313" key="1">
    <source>
        <dbReference type="Proteomes" id="UP000887564"/>
    </source>
</evidence>
<organism evidence="1 2">
    <name type="scientific">Parascaris equorum</name>
    <name type="common">Equine roundworm</name>
    <dbReference type="NCBI Taxonomy" id="6256"/>
    <lineage>
        <taxon>Eukaryota</taxon>
        <taxon>Metazoa</taxon>
        <taxon>Ecdysozoa</taxon>
        <taxon>Nematoda</taxon>
        <taxon>Chromadorea</taxon>
        <taxon>Rhabditida</taxon>
        <taxon>Spirurina</taxon>
        <taxon>Ascaridomorpha</taxon>
        <taxon>Ascaridoidea</taxon>
        <taxon>Ascarididae</taxon>
        <taxon>Parascaris</taxon>
    </lineage>
</organism>
<sequence>MYFIFLNFLPPQQFEFSPPFEEIHRTSQVTRVSSCFAYWRHQGQTYGVNFVSSEDCDRFCELSMETSRGVVKHMQTPFTDCVIKLGNNAAIVSVNGKDFSLNLYIHKI</sequence>